<protein>
    <recommendedName>
        <fullName evidence="4">ABC-2 type transport system permease protein</fullName>
    </recommendedName>
</protein>
<dbReference type="EMBL" id="JAJOMB010000017">
    <property type="protein sequence ID" value="MCD5314669.1"/>
    <property type="molecule type" value="Genomic_DNA"/>
</dbReference>
<feature type="transmembrane region" description="Helical" evidence="1">
    <location>
        <begin position="184"/>
        <end position="202"/>
    </location>
</feature>
<feature type="transmembrane region" description="Helical" evidence="1">
    <location>
        <begin position="76"/>
        <end position="95"/>
    </location>
</feature>
<keyword evidence="3" id="KW-1185">Reference proteome</keyword>
<feature type="transmembrane region" description="Helical" evidence="1">
    <location>
        <begin position="380"/>
        <end position="404"/>
    </location>
</feature>
<gene>
    <name evidence="2" type="ORF">LR394_27565</name>
</gene>
<feature type="transmembrane region" description="Helical" evidence="1">
    <location>
        <begin position="123"/>
        <end position="148"/>
    </location>
</feature>
<evidence type="ECO:0000256" key="1">
    <source>
        <dbReference type="SAM" id="Phobius"/>
    </source>
</evidence>
<feature type="transmembrane region" description="Helical" evidence="1">
    <location>
        <begin position="337"/>
        <end position="360"/>
    </location>
</feature>
<feature type="transmembrane region" description="Helical" evidence="1">
    <location>
        <begin position="453"/>
        <end position="472"/>
    </location>
</feature>
<keyword evidence="1" id="KW-0472">Membrane</keyword>
<keyword evidence="1" id="KW-0812">Transmembrane</keyword>
<comment type="caution">
    <text evidence="2">The sequence shown here is derived from an EMBL/GenBank/DDBJ whole genome shotgun (WGS) entry which is preliminary data.</text>
</comment>
<evidence type="ECO:0000313" key="2">
    <source>
        <dbReference type="EMBL" id="MCD5314669.1"/>
    </source>
</evidence>
<feature type="transmembrane region" description="Helical" evidence="1">
    <location>
        <begin position="424"/>
        <end position="446"/>
    </location>
</feature>
<dbReference type="Proteomes" id="UP001138997">
    <property type="component" value="Unassembled WGS sequence"/>
</dbReference>
<keyword evidence="1" id="KW-1133">Transmembrane helix</keyword>
<proteinExistence type="predicted"/>
<reference evidence="2" key="1">
    <citation type="submission" date="2021-11" db="EMBL/GenBank/DDBJ databases">
        <title>Streptomyces corallinus and Kineosporia corallina sp. nov., two new coral-derived marine actinobacteria.</title>
        <authorList>
            <person name="Buangrab K."/>
            <person name="Sutthacheep M."/>
            <person name="Yeemin T."/>
            <person name="Harunari E."/>
            <person name="Igarashi Y."/>
            <person name="Sripreechasak P."/>
            <person name="Kanchanasin P."/>
            <person name="Tanasupawat S."/>
            <person name="Phongsopitanun W."/>
        </authorList>
    </citation>
    <scope>NUCLEOTIDE SEQUENCE</scope>
    <source>
        <strain evidence="2">JCM 31032</strain>
    </source>
</reference>
<evidence type="ECO:0000313" key="3">
    <source>
        <dbReference type="Proteomes" id="UP001138997"/>
    </source>
</evidence>
<feature type="transmembrane region" description="Helical" evidence="1">
    <location>
        <begin position="232"/>
        <end position="253"/>
    </location>
</feature>
<sequence>MWALMKFALRKDRVKLSIWLIILGLVPAGIAASFADIYPDRASRVPFAQDIQANAGLLATTGPAQDLLTIGGLTTWRAMGTTCTFTAIMSFLLVLRHTRADEESGRLELLRSAPINASAPLRAALLTAVVANLVLAGLIALGLIVVGLPPGGSAGFGLAVGLTGLVFAGLGAVAAQLTEVTRAATAIASAVLATAYLLRAIGDSTETAWISWLSPLGWAQRMRPFGGDQVELWTPLLPVGATVALSVVAFRLVARRDFGSGIVAARPGPAQGRLNSSFALAWRLQRGPLLGWVVGFAVLGTTVGFLADSVQGLVEDSAQLADVLEALGGGDSVVDSYLGTVFAICGVLAGAYAVSALLRLSAEESEGRAEMLLATPVSRLNWALGHLAVVIAGSALLMLVGGLFTGVTFGLVSGDLAGQVPGAVLAALSQVFAVWVLAGLTVLIFGFRPRAGLLAWLAVGLTAVVELLGPALKLPQAVLDISPFTHLPELPGAGLTVVPWLWLFALTAVLTAAGLIALNRRDLH</sequence>
<dbReference type="AlphaFoldDB" id="A0A9X1NIY2"/>
<dbReference type="RefSeq" id="WP_231447396.1">
    <property type="nucleotide sequence ID" value="NZ_JAJOMB010000017.1"/>
</dbReference>
<feature type="transmembrane region" description="Helical" evidence="1">
    <location>
        <begin position="289"/>
        <end position="307"/>
    </location>
</feature>
<evidence type="ECO:0008006" key="4">
    <source>
        <dbReference type="Google" id="ProtNLM"/>
    </source>
</evidence>
<feature type="transmembrane region" description="Helical" evidence="1">
    <location>
        <begin position="492"/>
        <end position="518"/>
    </location>
</feature>
<name>A0A9X1NIY2_9ACTN</name>
<accession>A0A9X1NIY2</accession>
<organism evidence="2 3">
    <name type="scientific">Kineosporia babensis</name>
    <dbReference type="NCBI Taxonomy" id="499548"/>
    <lineage>
        <taxon>Bacteria</taxon>
        <taxon>Bacillati</taxon>
        <taxon>Actinomycetota</taxon>
        <taxon>Actinomycetes</taxon>
        <taxon>Kineosporiales</taxon>
        <taxon>Kineosporiaceae</taxon>
        <taxon>Kineosporia</taxon>
    </lineage>
</organism>
<feature type="transmembrane region" description="Helical" evidence="1">
    <location>
        <begin position="154"/>
        <end position="177"/>
    </location>
</feature>